<evidence type="ECO:0000256" key="1">
    <source>
        <dbReference type="SAM" id="MobiDB-lite"/>
    </source>
</evidence>
<feature type="transmembrane region" description="Helical" evidence="2">
    <location>
        <begin position="266"/>
        <end position="282"/>
    </location>
</feature>
<dbReference type="Proteomes" id="UP001321760">
    <property type="component" value="Unassembled WGS sequence"/>
</dbReference>
<dbReference type="PANTHER" id="PTHR36151">
    <property type="entry name" value="BLR2777 PROTEIN"/>
    <property type="match status" value="1"/>
</dbReference>
<keyword evidence="2" id="KW-0812">Transmembrane</keyword>
<dbReference type="Pfam" id="PF09995">
    <property type="entry name" value="MPAB_Lcp_cat"/>
    <property type="match status" value="1"/>
</dbReference>
<gene>
    <name evidence="4" type="ORF">QBC34DRAFT_484557</name>
</gene>
<dbReference type="PANTHER" id="PTHR36151:SF3">
    <property type="entry name" value="ER-BOUND OXYGENASE MPAB_MPAB'_RUBBER OXYGENASE CATALYTIC DOMAIN-CONTAINING PROTEIN"/>
    <property type="match status" value="1"/>
</dbReference>
<keyword evidence="5" id="KW-1185">Reference proteome</keyword>
<evidence type="ECO:0000313" key="5">
    <source>
        <dbReference type="Proteomes" id="UP001321760"/>
    </source>
</evidence>
<dbReference type="InterPro" id="IPR018713">
    <property type="entry name" value="MPAB/Lcp_cat_dom"/>
</dbReference>
<name>A0AAV9GQY0_9PEZI</name>
<feature type="region of interest" description="Disordered" evidence="1">
    <location>
        <begin position="15"/>
        <end position="43"/>
    </location>
</feature>
<feature type="domain" description="ER-bound oxygenase mpaB/mpaB'/Rubber oxygenase catalytic" evidence="3">
    <location>
        <begin position="61"/>
        <end position="278"/>
    </location>
</feature>
<reference evidence="4" key="2">
    <citation type="submission" date="2023-05" db="EMBL/GenBank/DDBJ databases">
        <authorList>
            <consortium name="Lawrence Berkeley National Laboratory"/>
            <person name="Steindorff A."/>
            <person name="Hensen N."/>
            <person name="Bonometti L."/>
            <person name="Westerberg I."/>
            <person name="Brannstrom I.O."/>
            <person name="Guillou S."/>
            <person name="Cros-Aarteil S."/>
            <person name="Calhoun S."/>
            <person name="Haridas S."/>
            <person name="Kuo A."/>
            <person name="Mondo S."/>
            <person name="Pangilinan J."/>
            <person name="Riley R."/>
            <person name="Labutti K."/>
            <person name="Andreopoulos B."/>
            <person name="Lipzen A."/>
            <person name="Chen C."/>
            <person name="Yanf M."/>
            <person name="Daum C."/>
            <person name="Ng V."/>
            <person name="Clum A."/>
            <person name="Ohm R."/>
            <person name="Martin F."/>
            <person name="Silar P."/>
            <person name="Natvig D."/>
            <person name="Lalanne C."/>
            <person name="Gautier V."/>
            <person name="Ament-Velasquez S.L."/>
            <person name="Kruys A."/>
            <person name="Hutchinson M.I."/>
            <person name="Powell A.J."/>
            <person name="Barry K."/>
            <person name="Miller A.N."/>
            <person name="Grigoriev I.V."/>
            <person name="Debuchy R."/>
            <person name="Gladieux P."/>
            <person name="Thoren M.H."/>
            <person name="Johannesson H."/>
        </authorList>
    </citation>
    <scope>NUCLEOTIDE SEQUENCE</scope>
    <source>
        <strain evidence="4">PSN243</strain>
    </source>
</reference>
<evidence type="ECO:0000313" key="4">
    <source>
        <dbReference type="EMBL" id="KAK4450342.1"/>
    </source>
</evidence>
<dbReference type="AlphaFoldDB" id="A0AAV9GQY0"/>
<accession>A0AAV9GQY0</accession>
<dbReference type="EMBL" id="MU865933">
    <property type="protein sequence ID" value="KAK4450342.1"/>
    <property type="molecule type" value="Genomic_DNA"/>
</dbReference>
<sequence length="306" mass="33977">MSYLPNLILTTQLRGPTKPTKTHAISPHAPNHHTPTPQIQNDQPPLSNRALLALAVEDIPTWLAGPYAILLQLASPAIALGSHTHSRFTSDPISRFLRTAVFVLAVTHGTPEQLSAITGVITKQHAHVRGKTYDARNAELQKWTAATLFVAQRKGRMVFGRGTRAVGREMEGLCLESGRFASVLDMPGEMWPEGLDQFEEYFAGEMGRIEREGVDGVSAEVGRVLLFGLGLPWWLGWVMVVVRVVVARWLPDGLRRAYGLRDPNGWGMWLGYWAVVWVVWGVDRAMPGFVKKGAAEDVQRTGRWMI</sequence>
<feature type="transmembrane region" description="Helical" evidence="2">
    <location>
        <begin position="224"/>
        <end position="246"/>
    </location>
</feature>
<protein>
    <recommendedName>
        <fullName evidence="3">ER-bound oxygenase mpaB/mpaB'/Rubber oxygenase catalytic domain-containing protein</fullName>
    </recommendedName>
</protein>
<evidence type="ECO:0000256" key="2">
    <source>
        <dbReference type="SAM" id="Phobius"/>
    </source>
</evidence>
<proteinExistence type="predicted"/>
<reference evidence="4" key="1">
    <citation type="journal article" date="2023" name="Mol. Phylogenet. Evol.">
        <title>Genome-scale phylogeny and comparative genomics of the fungal order Sordariales.</title>
        <authorList>
            <person name="Hensen N."/>
            <person name="Bonometti L."/>
            <person name="Westerberg I."/>
            <person name="Brannstrom I.O."/>
            <person name="Guillou S."/>
            <person name="Cros-Aarteil S."/>
            <person name="Calhoun S."/>
            <person name="Haridas S."/>
            <person name="Kuo A."/>
            <person name="Mondo S."/>
            <person name="Pangilinan J."/>
            <person name="Riley R."/>
            <person name="LaButti K."/>
            <person name="Andreopoulos B."/>
            <person name="Lipzen A."/>
            <person name="Chen C."/>
            <person name="Yan M."/>
            <person name="Daum C."/>
            <person name="Ng V."/>
            <person name="Clum A."/>
            <person name="Steindorff A."/>
            <person name="Ohm R.A."/>
            <person name="Martin F."/>
            <person name="Silar P."/>
            <person name="Natvig D.O."/>
            <person name="Lalanne C."/>
            <person name="Gautier V."/>
            <person name="Ament-Velasquez S.L."/>
            <person name="Kruys A."/>
            <person name="Hutchinson M.I."/>
            <person name="Powell A.J."/>
            <person name="Barry K."/>
            <person name="Miller A.N."/>
            <person name="Grigoriev I.V."/>
            <person name="Debuchy R."/>
            <person name="Gladieux P."/>
            <person name="Hiltunen Thoren M."/>
            <person name="Johannesson H."/>
        </authorList>
    </citation>
    <scope>NUCLEOTIDE SEQUENCE</scope>
    <source>
        <strain evidence="4">PSN243</strain>
    </source>
</reference>
<dbReference type="GO" id="GO:0016491">
    <property type="term" value="F:oxidoreductase activity"/>
    <property type="evidence" value="ECO:0007669"/>
    <property type="project" value="InterPro"/>
</dbReference>
<keyword evidence="2" id="KW-0472">Membrane</keyword>
<evidence type="ECO:0000259" key="3">
    <source>
        <dbReference type="Pfam" id="PF09995"/>
    </source>
</evidence>
<feature type="compositionally biased region" description="Polar residues" evidence="1">
    <location>
        <begin position="33"/>
        <end position="43"/>
    </location>
</feature>
<comment type="caution">
    <text evidence="4">The sequence shown here is derived from an EMBL/GenBank/DDBJ whole genome shotgun (WGS) entry which is preliminary data.</text>
</comment>
<keyword evidence="2" id="KW-1133">Transmembrane helix</keyword>
<organism evidence="4 5">
    <name type="scientific">Podospora aff. communis PSN243</name>
    <dbReference type="NCBI Taxonomy" id="3040156"/>
    <lineage>
        <taxon>Eukaryota</taxon>
        <taxon>Fungi</taxon>
        <taxon>Dikarya</taxon>
        <taxon>Ascomycota</taxon>
        <taxon>Pezizomycotina</taxon>
        <taxon>Sordariomycetes</taxon>
        <taxon>Sordariomycetidae</taxon>
        <taxon>Sordariales</taxon>
        <taxon>Podosporaceae</taxon>
        <taxon>Podospora</taxon>
    </lineage>
</organism>